<evidence type="ECO:0000256" key="3">
    <source>
        <dbReference type="SAM" id="SignalP"/>
    </source>
</evidence>
<keyword evidence="5" id="KW-1185">Reference proteome</keyword>
<feature type="signal peptide" evidence="3">
    <location>
        <begin position="1"/>
        <end position="26"/>
    </location>
</feature>
<name>A0A4S8IN60_MUSBA</name>
<evidence type="ECO:0000313" key="5">
    <source>
        <dbReference type="Proteomes" id="UP000317650"/>
    </source>
</evidence>
<organism evidence="4 5">
    <name type="scientific">Musa balbisiana</name>
    <name type="common">Banana</name>
    <dbReference type="NCBI Taxonomy" id="52838"/>
    <lineage>
        <taxon>Eukaryota</taxon>
        <taxon>Viridiplantae</taxon>
        <taxon>Streptophyta</taxon>
        <taxon>Embryophyta</taxon>
        <taxon>Tracheophyta</taxon>
        <taxon>Spermatophyta</taxon>
        <taxon>Magnoliopsida</taxon>
        <taxon>Liliopsida</taxon>
        <taxon>Zingiberales</taxon>
        <taxon>Musaceae</taxon>
        <taxon>Musa</taxon>
    </lineage>
</organism>
<evidence type="ECO:0000256" key="1">
    <source>
        <dbReference type="ARBA" id="ARBA00006010"/>
    </source>
</evidence>
<evidence type="ECO:0000256" key="2">
    <source>
        <dbReference type="ARBA" id="ARBA00022729"/>
    </source>
</evidence>
<dbReference type="Pfam" id="PF04885">
    <property type="entry name" value="Stig1"/>
    <property type="match status" value="1"/>
</dbReference>
<dbReference type="PANTHER" id="PTHR33227">
    <property type="entry name" value="STIGMA-SPECIFIC STIG1-LIKE PROTEIN 3"/>
    <property type="match status" value="1"/>
</dbReference>
<comment type="caution">
    <text evidence="4">The sequence shown here is derived from an EMBL/GenBank/DDBJ whole genome shotgun (WGS) entry which is preliminary data.</text>
</comment>
<feature type="chain" id="PRO_5020186539" description="Protein GRIM REAPER" evidence="3">
    <location>
        <begin position="27"/>
        <end position="146"/>
    </location>
</feature>
<evidence type="ECO:0008006" key="6">
    <source>
        <dbReference type="Google" id="ProtNLM"/>
    </source>
</evidence>
<evidence type="ECO:0000313" key="4">
    <source>
        <dbReference type="EMBL" id="THU49983.1"/>
    </source>
</evidence>
<proteinExistence type="inferred from homology"/>
<comment type="similarity">
    <text evidence="1">Belongs to the STIG1 family.</text>
</comment>
<reference evidence="4 5" key="1">
    <citation type="journal article" date="2019" name="Nat. Plants">
        <title>Genome sequencing of Musa balbisiana reveals subgenome evolution and function divergence in polyploid bananas.</title>
        <authorList>
            <person name="Yao X."/>
        </authorList>
    </citation>
    <scope>NUCLEOTIDE SEQUENCE [LARGE SCALE GENOMIC DNA]</scope>
    <source>
        <strain evidence="5">cv. DH-PKW</strain>
        <tissue evidence="4">Leaves</tissue>
    </source>
</reference>
<gene>
    <name evidence="4" type="ORF">C4D60_Mb06t15300</name>
</gene>
<dbReference type="STRING" id="52838.A0A4S8IN60"/>
<dbReference type="PANTHER" id="PTHR33227:SF6">
    <property type="entry name" value="PROTEIN GRIM REAPER"/>
    <property type="match status" value="1"/>
</dbReference>
<dbReference type="AlphaFoldDB" id="A0A4S8IN60"/>
<dbReference type="InterPro" id="IPR006969">
    <property type="entry name" value="Stig-like"/>
</dbReference>
<dbReference type="Proteomes" id="UP000317650">
    <property type="component" value="Chromosome 6"/>
</dbReference>
<dbReference type="EMBL" id="PYDT01000009">
    <property type="protein sequence ID" value="THU49983.1"/>
    <property type="molecule type" value="Genomic_DNA"/>
</dbReference>
<accession>A0A4S8IN60</accession>
<protein>
    <recommendedName>
        <fullName evidence="6">Protein GRIM REAPER</fullName>
    </recommendedName>
</protein>
<keyword evidence="2 3" id="KW-0732">Signal</keyword>
<sequence>MAAASLSSRRLAVSILLMAISSIAYATQDEYASMMSSHFMGLHPRAGSRLLAAVKKGDRCDPVTNNICQGVQAKDGRQLLHCCKKHCRNVLSDRNNCGVCGHKCGFGHLCCSGKCTAVAYDVNNCGKCGTACQAELRCEYGSCGYA</sequence>